<dbReference type="PANTHER" id="PTHR31791">
    <property type="entry name" value="FRIGIDA-LIKE PROTEIN 3-RELATED"/>
    <property type="match status" value="1"/>
</dbReference>
<dbReference type="AlphaFoldDB" id="A0A0K9PSC5"/>
<dbReference type="PANTHER" id="PTHR31791:SF49">
    <property type="entry name" value="INACTIVE PROTEIN FRIGIDA"/>
    <property type="match status" value="1"/>
</dbReference>
<proteinExistence type="inferred from homology"/>
<feature type="region of interest" description="Disordered" evidence="5">
    <location>
        <begin position="443"/>
        <end position="529"/>
    </location>
</feature>
<feature type="compositionally biased region" description="Pro residues" evidence="5">
    <location>
        <begin position="450"/>
        <end position="466"/>
    </location>
</feature>
<dbReference type="EMBL" id="LFYR01000688">
    <property type="protein sequence ID" value="KMZ71120.1"/>
    <property type="molecule type" value="Genomic_DNA"/>
</dbReference>
<name>A0A0K9PSC5_ZOSMR</name>
<keyword evidence="4" id="KW-0217">Developmental protein</keyword>
<dbReference type="OMA" id="CESMWSK"/>
<dbReference type="GO" id="GO:0009908">
    <property type="term" value="P:flower development"/>
    <property type="evidence" value="ECO:0007669"/>
    <property type="project" value="UniProtKB-KW"/>
</dbReference>
<dbReference type="OrthoDB" id="776053at2759"/>
<keyword evidence="3 4" id="KW-0287">Flowering</keyword>
<protein>
    <recommendedName>
        <fullName evidence="4">FRIGIDA-like protein</fullName>
    </recommendedName>
</protein>
<comment type="caution">
    <text evidence="6">The sequence shown here is derived from an EMBL/GenBank/DDBJ whole genome shotgun (WGS) entry which is preliminary data.</text>
</comment>
<evidence type="ECO:0000256" key="5">
    <source>
        <dbReference type="SAM" id="MobiDB-lite"/>
    </source>
</evidence>
<dbReference type="STRING" id="29655.A0A0K9PSC5"/>
<evidence type="ECO:0000256" key="2">
    <source>
        <dbReference type="ARBA" id="ARBA00022782"/>
    </source>
</evidence>
<evidence type="ECO:0000256" key="1">
    <source>
        <dbReference type="ARBA" id="ARBA00008956"/>
    </source>
</evidence>
<reference evidence="7" key="1">
    <citation type="journal article" date="2016" name="Nature">
        <title>The genome of the seagrass Zostera marina reveals angiosperm adaptation to the sea.</title>
        <authorList>
            <person name="Olsen J.L."/>
            <person name="Rouze P."/>
            <person name="Verhelst B."/>
            <person name="Lin Y.-C."/>
            <person name="Bayer T."/>
            <person name="Collen J."/>
            <person name="Dattolo E."/>
            <person name="De Paoli E."/>
            <person name="Dittami S."/>
            <person name="Maumus F."/>
            <person name="Michel G."/>
            <person name="Kersting A."/>
            <person name="Lauritano C."/>
            <person name="Lohaus R."/>
            <person name="Toepel M."/>
            <person name="Tonon T."/>
            <person name="Vanneste K."/>
            <person name="Amirebrahimi M."/>
            <person name="Brakel J."/>
            <person name="Bostroem C."/>
            <person name="Chovatia M."/>
            <person name="Grimwood J."/>
            <person name="Jenkins J.W."/>
            <person name="Jueterbock A."/>
            <person name="Mraz A."/>
            <person name="Stam W.T."/>
            <person name="Tice H."/>
            <person name="Bornberg-Bauer E."/>
            <person name="Green P.J."/>
            <person name="Pearson G.A."/>
            <person name="Procaccini G."/>
            <person name="Duarte C.M."/>
            <person name="Schmutz J."/>
            <person name="Reusch T.B.H."/>
            <person name="Van de Peer Y."/>
        </authorList>
    </citation>
    <scope>NUCLEOTIDE SEQUENCE [LARGE SCALE GENOMIC DNA]</scope>
    <source>
        <strain evidence="7">cv. Finnish</strain>
    </source>
</reference>
<sequence>MAPLPENEKPSLPENTSGILRSVEEVRALSSSLSSFISAWDGIHRSINSINASLDILDGGANAKASVAGKDLDKIKSSGSAGKITVAVQGGGVEKGKKTAVEVIRDVVPMNTESFDIESICTTTIGKNLRKYINTNKDINPEEFRSKTASALSHGVNPEKLIINCLGGIYLQGKRAFSDPKSNAVAHLQDSIIAFELLLESGRVGLEEDLEESLKTEASDVSVKWRKRLVVFEGGLTDSNDGDIIGLSLFLSCFGFPNVFKCHELYQMLHLCDLRQKTKFLKLSPILLAKIPGIVQDLKKNNKFIAAAELVILYDLNEKIPLLPLLKSFVDNAKKTTGVDDRRKSQQSFRTLKDFYEKNITELKSLMKLLTSHGFDMKEFSSLKLDSLLLDFEKQISKIDQKLQILKRKQKEFKESSHLSQPPPSYLNSGGIYQPSQGLYYGGGGGGYPDLPPPSNHPGIMGPPGPSYGGNMGPPPSYFSNWPPSHTASEIGASQSNTPMDYPPLFPSYPSSAGGGSAPNNLYNFADRL</sequence>
<keyword evidence="2 4" id="KW-0221">Differentiation</keyword>
<dbReference type="Proteomes" id="UP000036987">
    <property type="component" value="Unassembled WGS sequence"/>
</dbReference>
<comment type="similarity">
    <text evidence="1 4">Belongs to the Frigida family.</text>
</comment>
<evidence type="ECO:0000313" key="7">
    <source>
        <dbReference type="Proteomes" id="UP000036987"/>
    </source>
</evidence>
<dbReference type="GO" id="GO:0030154">
    <property type="term" value="P:cell differentiation"/>
    <property type="evidence" value="ECO:0007669"/>
    <property type="project" value="UniProtKB-KW"/>
</dbReference>
<gene>
    <name evidence="6" type="ORF">ZOSMA_188G00200</name>
</gene>
<feature type="compositionally biased region" description="Polar residues" evidence="5">
    <location>
        <begin position="478"/>
        <end position="499"/>
    </location>
</feature>
<evidence type="ECO:0000313" key="6">
    <source>
        <dbReference type="EMBL" id="KMZ71120.1"/>
    </source>
</evidence>
<evidence type="ECO:0000256" key="4">
    <source>
        <dbReference type="RuleBase" id="RU364012"/>
    </source>
</evidence>
<organism evidence="6 7">
    <name type="scientific">Zostera marina</name>
    <name type="common">Eelgrass</name>
    <dbReference type="NCBI Taxonomy" id="29655"/>
    <lineage>
        <taxon>Eukaryota</taxon>
        <taxon>Viridiplantae</taxon>
        <taxon>Streptophyta</taxon>
        <taxon>Embryophyta</taxon>
        <taxon>Tracheophyta</taxon>
        <taxon>Spermatophyta</taxon>
        <taxon>Magnoliopsida</taxon>
        <taxon>Liliopsida</taxon>
        <taxon>Zosteraceae</taxon>
        <taxon>Zostera</taxon>
    </lineage>
</organism>
<dbReference type="InterPro" id="IPR012474">
    <property type="entry name" value="Frigida"/>
</dbReference>
<evidence type="ECO:0000256" key="3">
    <source>
        <dbReference type="ARBA" id="ARBA00023089"/>
    </source>
</evidence>
<accession>A0A0K9PSC5</accession>
<dbReference type="Pfam" id="PF07899">
    <property type="entry name" value="Frigida"/>
    <property type="match status" value="1"/>
</dbReference>
<keyword evidence="7" id="KW-1185">Reference proteome</keyword>